<evidence type="ECO:0000256" key="2">
    <source>
        <dbReference type="ARBA" id="ARBA00023125"/>
    </source>
</evidence>
<sequence>MNTENRFIARSSELDTLRARLLELRKTAPPKVASFADWALGHPQELAFNSVRSLATLANVNANTVVRLAQSLGYDGFDPCRRAFQEALRQNSSSYTNRAAKLKGEPSERLFDEMHQSAVRNIEGVFDVETRRQLERAATMLLEARQAYIIGVRSCFSLAHYLSYCGGMAFKNFVRRSSEPGDIYDLMARAQPGDVVVPITFSHYSTETIRAHALARQRGLKIIAITDDIRAPIADGSDIVLIPRMDGPQAMPSLVAAFTLIEALVATMLSRSEGATTHMREFEDTLLECGAYVGRDARL</sequence>
<evidence type="ECO:0000256" key="1">
    <source>
        <dbReference type="ARBA" id="ARBA00023015"/>
    </source>
</evidence>
<dbReference type="InterPro" id="IPR035472">
    <property type="entry name" value="RpiR-like_SIS"/>
</dbReference>
<evidence type="ECO:0000259" key="5">
    <source>
        <dbReference type="PROSITE" id="PS51464"/>
    </source>
</evidence>
<dbReference type="CDD" id="cd05013">
    <property type="entry name" value="SIS_RpiR"/>
    <property type="match status" value="1"/>
</dbReference>
<dbReference type="PANTHER" id="PTHR30514">
    <property type="entry name" value="GLUCOKINASE"/>
    <property type="match status" value="1"/>
</dbReference>
<dbReference type="InterPro" id="IPR009057">
    <property type="entry name" value="Homeodomain-like_sf"/>
</dbReference>
<dbReference type="EMBL" id="OMKW01000004">
    <property type="protein sequence ID" value="SPF30960.1"/>
    <property type="molecule type" value="Genomic_DNA"/>
</dbReference>
<dbReference type="InterPro" id="IPR046348">
    <property type="entry name" value="SIS_dom_sf"/>
</dbReference>
<evidence type="ECO:0000313" key="7">
    <source>
        <dbReference type="Proteomes" id="UP000244932"/>
    </source>
</evidence>
<dbReference type="PANTHER" id="PTHR30514:SF18">
    <property type="entry name" value="RPIR-FAMILY TRANSCRIPTIONAL REGULATOR"/>
    <property type="match status" value="1"/>
</dbReference>
<dbReference type="RefSeq" id="WP_108783646.1">
    <property type="nucleotide sequence ID" value="NZ_OMKW01000004.1"/>
</dbReference>
<name>A0A2R8AFV8_9RHOB</name>
<dbReference type="GO" id="GO:0003700">
    <property type="term" value="F:DNA-binding transcription factor activity"/>
    <property type="evidence" value="ECO:0007669"/>
    <property type="project" value="InterPro"/>
</dbReference>
<dbReference type="InterPro" id="IPR047640">
    <property type="entry name" value="RpiR-like"/>
</dbReference>
<feature type="domain" description="HTH rpiR-type" evidence="4">
    <location>
        <begin position="15"/>
        <end position="91"/>
    </location>
</feature>
<keyword evidence="1" id="KW-0805">Transcription regulation</keyword>
<dbReference type="SUPFAM" id="SSF53697">
    <property type="entry name" value="SIS domain"/>
    <property type="match status" value="1"/>
</dbReference>
<dbReference type="Pfam" id="PF01418">
    <property type="entry name" value="HTH_6"/>
    <property type="match status" value="1"/>
</dbReference>
<keyword evidence="3" id="KW-0804">Transcription</keyword>
<dbReference type="AlphaFoldDB" id="A0A2R8AFV8"/>
<evidence type="ECO:0000259" key="4">
    <source>
        <dbReference type="PROSITE" id="PS51071"/>
    </source>
</evidence>
<dbReference type="Gene3D" id="3.40.50.10490">
    <property type="entry name" value="Glucose-6-phosphate isomerase like protein, domain 1"/>
    <property type="match status" value="1"/>
</dbReference>
<dbReference type="InterPro" id="IPR036388">
    <property type="entry name" value="WH-like_DNA-bd_sf"/>
</dbReference>
<evidence type="ECO:0000256" key="3">
    <source>
        <dbReference type="ARBA" id="ARBA00023163"/>
    </source>
</evidence>
<dbReference type="Pfam" id="PF01380">
    <property type="entry name" value="SIS"/>
    <property type="match status" value="1"/>
</dbReference>
<dbReference type="GO" id="GO:0003677">
    <property type="term" value="F:DNA binding"/>
    <property type="evidence" value="ECO:0007669"/>
    <property type="project" value="UniProtKB-KW"/>
</dbReference>
<dbReference type="PROSITE" id="PS51464">
    <property type="entry name" value="SIS"/>
    <property type="match status" value="1"/>
</dbReference>
<dbReference type="GO" id="GO:1901135">
    <property type="term" value="P:carbohydrate derivative metabolic process"/>
    <property type="evidence" value="ECO:0007669"/>
    <property type="project" value="InterPro"/>
</dbReference>
<dbReference type="GO" id="GO:0097367">
    <property type="term" value="F:carbohydrate derivative binding"/>
    <property type="evidence" value="ECO:0007669"/>
    <property type="project" value="InterPro"/>
</dbReference>
<evidence type="ECO:0000313" key="6">
    <source>
        <dbReference type="EMBL" id="SPF30960.1"/>
    </source>
</evidence>
<proteinExistence type="predicted"/>
<accession>A0A2R8AFV8</accession>
<dbReference type="Proteomes" id="UP000244932">
    <property type="component" value="Unassembled WGS sequence"/>
</dbReference>
<keyword evidence="2" id="KW-0238">DNA-binding</keyword>
<dbReference type="SUPFAM" id="SSF46689">
    <property type="entry name" value="Homeodomain-like"/>
    <property type="match status" value="1"/>
</dbReference>
<organism evidence="6 7">
    <name type="scientific">Pontivivens insulae</name>
    <dbReference type="NCBI Taxonomy" id="1639689"/>
    <lineage>
        <taxon>Bacteria</taxon>
        <taxon>Pseudomonadati</taxon>
        <taxon>Pseudomonadota</taxon>
        <taxon>Alphaproteobacteria</taxon>
        <taxon>Rhodobacterales</taxon>
        <taxon>Paracoccaceae</taxon>
        <taxon>Pontivivens</taxon>
    </lineage>
</organism>
<dbReference type="InterPro" id="IPR000281">
    <property type="entry name" value="HTH_RpiR"/>
</dbReference>
<gene>
    <name evidence="6" type="primary">ybbH_2</name>
    <name evidence="6" type="ORF">POI8812_03306</name>
</gene>
<keyword evidence="7" id="KW-1185">Reference proteome</keyword>
<dbReference type="InterPro" id="IPR001347">
    <property type="entry name" value="SIS_dom"/>
</dbReference>
<feature type="domain" description="SIS" evidence="5">
    <location>
        <begin position="137"/>
        <end position="275"/>
    </location>
</feature>
<protein>
    <submittedName>
        <fullName evidence="6">Putative HTH-type transcriptional regulator YbbH</fullName>
    </submittedName>
</protein>
<reference evidence="6 7" key="1">
    <citation type="submission" date="2018-03" db="EMBL/GenBank/DDBJ databases">
        <authorList>
            <person name="Keele B.F."/>
        </authorList>
    </citation>
    <scope>NUCLEOTIDE SEQUENCE [LARGE SCALE GENOMIC DNA]</scope>
    <source>
        <strain evidence="6 7">CeCT 8812</strain>
    </source>
</reference>
<dbReference type="Gene3D" id="1.10.10.10">
    <property type="entry name" value="Winged helix-like DNA-binding domain superfamily/Winged helix DNA-binding domain"/>
    <property type="match status" value="1"/>
</dbReference>
<dbReference type="OrthoDB" id="3574600at2"/>
<dbReference type="PROSITE" id="PS51071">
    <property type="entry name" value="HTH_RPIR"/>
    <property type="match status" value="1"/>
</dbReference>